<feature type="signal peptide" evidence="1">
    <location>
        <begin position="1"/>
        <end position="19"/>
    </location>
</feature>
<dbReference type="AlphaFoldDB" id="A0A1G7DSS3"/>
<organism evidence="2 3">
    <name type="scientific">Ulvibacter litoralis</name>
    <dbReference type="NCBI Taxonomy" id="227084"/>
    <lineage>
        <taxon>Bacteria</taxon>
        <taxon>Pseudomonadati</taxon>
        <taxon>Bacteroidota</taxon>
        <taxon>Flavobacteriia</taxon>
        <taxon>Flavobacteriales</taxon>
        <taxon>Flavobacteriaceae</taxon>
        <taxon>Ulvibacter</taxon>
    </lineage>
</organism>
<feature type="chain" id="PRO_5011631963" evidence="1">
    <location>
        <begin position="20"/>
        <end position="556"/>
    </location>
</feature>
<reference evidence="2 3" key="1">
    <citation type="submission" date="2016-10" db="EMBL/GenBank/DDBJ databases">
        <authorList>
            <person name="de Groot N.N."/>
        </authorList>
    </citation>
    <scope>NUCLEOTIDE SEQUENCE [LARGE SCALE GENOMIC DNA]</scope>
    <source>
        <strain evidence="2 3">DSM 16195</strain>
    </source>
</reference>
<dbReference type="EMBL" id="FNBA01000001">
    <property type="protein sequence ID" value="SDE54206.1"/>
    <property type="molecule type" value="Genomic_DNA"/>
</dbReference>
<sequence length="556" mass="64212">MKKAFFYLLLLAMPFYSYAQKDLSEDYKYTVSEPYQVYDAPRKHYFSDGNEILSVKPWKKKMILQKFDVEGLTLNSMKEYEDFPDNCMVEGIKQLQDKFYLFYSSWTGRDTQHEQLFYREINFESGTFVGDAVKLIDIDGKLAGTLASTSGVAAPFAFGFGVTDKFDFLTSLDESKILIQYRRKPEVKSDKNSYDIIGVEVYDLSLNKLWSREYTMPYTERRMNVEDFAVDSDGNGYLMAKVFHDDSNKDKKRRKDEEANYHMELFRLSKGVAEIEITKIDLGEKFINGISLFESVDGYMLCSGFYTNGLNNKLHNADGVYTFKITREGKLIDEKSYEIPLEILNQYVKNRTKKKNERKDKDGKAEFQNMKLRNLVVNGDGSLVLIGEQTFIVVHRSTRYTYVTYHNNDILVTKIDPEGNLAWMKKIPKRQVGKPKMGEVFDTSKTYQGGMSYSHFAANGNHYIVFLDNVKNIDLPLDKIPALHSDGHGGYLTAYKIDDATGAHSKGSILDTREVNDMELYQFNNDRIVKTAEDEFVIEFYKKKKEDVLVKVNILN</sequence>
<proteinExistence type="predicted"/>
<name>A0A1G7DSS3_9FLAO</name>
<protein>
    <submittedName>
        <fullName evidence="2">Uncharacterized protein</fullName>
    </submittedName>
</protein>
<gene>
    <name evidence="2" type="ORF">SAMN05421855_1011134</name>
</gene>
<dbReference type="Proteomes" id="UP000199321">
    <property type="component" value="Unassembled WGS sequence"/>
</dbReference>
<accession>A0A1G7DSS3</accession>
<keyword evidence="3" id="KW-1185">Reference proteome</keyword>
<keyword evidence="1" id="KW-0732">Signal</keyword>
<dbReference type="RefSeq" id="WP_093141612.1">
    <property type="nucleotide sequence ID" value="NZ_BMWO01000001.1"/>
</dbReference>
<evidence type="ECO:0000313" key="3">
    <source>
        <dbReference type="Proteomes" id="UP000199321"/>
    </source>
</evidence>
<evidence type="ECO:0000256" key="1">
    <source>
        <dbReference type="SAM" id="SignalP"/>
    </source>
</evidence>
<dbReference type="OrthoDB" id="613240at2"/>
<evidence type="ECO:0000313" key="2">
    <source>
        <dbReference type="EMBL" id="SDE54206.1"/>
    </source>
</evidence>